<dbReference type="InterPro" id="IPR050667">
    <property type="entry name" value="PPR-containing_protein"/>
</dbReference>
<evidence type="ECO:0000313" key="5">
    <source>
        <dbReference type="Proteomes" id="UP000593562"/>
    </source>
</evidence>
<name>A0A7J7C3C9_TRIWF</name>
<evidence type="ECO:0000313" key="4">
    <source>
        <dbReference type="EMBL" id="KAF5728623.1"/>
    </source>
</evidence>
<dbReference type="PROSITE" id="PS51375">
    <property type="entry name" value="PPR"/>
    <property type="match status" value="1"/>
</dbReference>
<dbReference type="Pfam" id="PF13041">
    <property type="entry name" value="PPR_2"/>
    <property type="match status" value="1"/>
</dbReference>
<dbReference type="AlphaFoldDB" id="A0A7J7C3C9"/>
<dbReference type="Proteomes" id="UP000593562">
    <property type="component" value="Unassembled WGS sequence"/>
</dbReference>
<comment type="similarity">
    <text evidence="1">Belongs to the PPR family. P subfamily.</text>
</comment>
<reference evidence="4 5" key="1">
    <citation type="journal article" date="2020" name="Nat. Commun.">
        <title>Genome of Tripterygium wilfordii and identification of cytochrome P450 involved in triptolide biosynthesis.</title>
        <authorList>
            <person name="Tu L."/>
            <person name="Su P."/>
            <person name="Zhang Z."/>
            <person name="Gao L."/>
            <person name="Wang J."/>
            <person name="Hu T."/>
            <person name="Zhou J."/>
            <person name="Zhang Y."/>
            <person name="Zhao Y."/>
            <person name="Liu Y."/>
            <person name="Song Y."/>
            <person name="Tong Y."/>
            <person name="Lu Y."/>
            <person name="Yang J."/>
            <person name="Xu C."/>
            <person name="Jia M."/>
            <person name="Peters R.J."/>
            <person name="Huang L."/>
            <person name="Gao W."/>
        </authorList>
    </citation>
    <scope>NUCLEOTIDE SEQUENCE [LARGE SCALE GENOMIC DNA]</scope>
    <source>
        <strain evidence="5">cv. XIE 37</strain>
        <tissue evidence="4">Leaf</tissue>
    </source>
</reference>
<evidence type="ECO:0000256" key="1">
    <source>
        <dbReference type="ARBA" id="ARBA00007626"/>
    </source>
</evidence>
<gene>
    <name evidence="4" type="ORF">HS088_TW21G00772</name>
</gene>
<keyword evidence="5" id="KW-1185">Reference proteome</keyword>
<sequence>MGRQACMKMPKKYSVKCLNVIASKRFCPSMRCWRLVSILKEFDKVDRLFKDLPKELSIEPDLVSYNTVIKAFSEMGSLESGVSMVQEMEKKGFKADLITFNTLLSGSYRSGRFEEGEGIGLLY</sequence>
<dbReference type="PANTHER" id="PTHR47939">
    <property type="entry name" value="MEMBRANE-ASSOCIATED SALT-INDUCIBLE PROTEIN-LIKE"/>
    <property type="match status" value="1"/>
</dbReference>
<dbReference type="InterPro" id="IPR011990">
    <property type="entry name" value="TPR-like_helical_dom_sf"/>
</dbReference>
<comment type="caution">
    <text evidence="4">The sequence shown here is derived from an EMBL/GenBank/DDBJ whole genome shotgun (WGS) entry which is preliminary data.</text>
</comment>
<dbReference type="Gene3D" id="1.25.40.10">
    <property type="entry name" value="Tetratricopeptide repeat domain"/>
    <property type="match status" value="1"/>
</dbReference>
<protein>
    <submittedName>
        <fullName evidence="4">Pentatricopeptide repeat-containing protein</fullName>
    </submittedName>
</protein>
<dbReference type="PANTHER" id="PTHR47939:SF8">
    <property type="entry name" value="PENTACOTRIPEPTIDE-REPEAT REGION OF PRORP DOMAIN-CONTAINING PROTEIN"/>
    <property type="match status" value="1"/>
</dbReference>
<accession>A0A7J7C3C9</accession>
<dbReference type="EMBL" id="JAAARO010000021">
    <property type="protein sequence ID" value="KAF5728623.1"/>
    <property type="molecule type" value="Genomic_DNA"/>
</dbReference>
<dbReference type="NCBIfam" id="TIGR00756">
    <property type="entry name" value="PPR"/>
    <property type="match status" value="1"/>
</dbReference>
<dbReference type="InterPro" id="IPR002885">
    <property type="entry name" value="PPR_rpt"/>
</dbReference>
<feature type="repeat" description="PPR" evidence="3">
    <location>
        <begin position="61"/>
        <end position="95"/>
    </location>
</feature>
<keyword evidence="2" id="KW-0677">Repeat</keyword>
<dbReference type="InParanoid" id="A0A7J7C3C9"/>
<proteinExistence type="inferred from homology"/>
<organism evidence="4 5">
    <name type="scientific">Tripterygium wilfordii</name>
    <name type="common">Thunder God vine</name>
    <dbReference type="NCBI Taxonomy" id="458696"/>
    <lineage>
        <taxon>Eukaryota</taxon>
        <taxon>Viridiplantae</taxon>
        <taxon>Streptophyta</taxon>
        <taxon>Embryophyta</taxon>
        <taxon>Tracheophyta</taxon>
        <taxon>Spermatophyta</taxon>
        <taxon>Magnoliopsida</taxon>
        <taxon>eudicotyledons</taxon>
        <taxon>Gunneridae</taxon>
        <taxon>Pentapetalae</taxon>
        <taxon>rosids</taxon>
        <taxon>fabids</taxon>
        <taxon>Celastrales</taxon>
        <taxon>Celastraceae</taxon>
        <taxon>Tripterygium</taxon>
    </lineage>
</organism>
<evidence type="ECO:0000256" key="2">
    <source>
        <dbReference type="ARBA" id="ARBA00022737"/>
    </source>
</evidence>
<evidence type="ECO:0000256" key="3">
    <source>
        <dbReference type="PROSITE-ProRule" id="PRU00708"/>
    </source>
</evidence>